<comment type="cofactor">
    <cofactor evidence="1">
        <name>FAD</name>
        <dbReference type="ChEBI" id="CHEBI:57692"/>
    </cofactor>
</comment>
<name>A0A2B7XYS4_POLH7</name>
<evidence type="ECO:0000313" key="8">
    <source>
        <dbReference type="EMBL" id="PGH14356.1"/>
    </source>
</evidence>
<dbReference type="STRING" id="1447883.A0A2B7XYS4"/>
<evidence type="ECO:0008006" key="10">
    <source>
        <dbReference type="Google" id="ProtNLM"/>
    </source>
</evidence>
<comment type="caution">
    <text evidence="8">The sequence shown here is derived from an EMBL/GenBank/DDBJ whole genome shotgun (WGS) entry which is preliminary data.</text>
</comment>
<proteinExistence type="predicted"/>
<organism evidence="8 9">
    <name type="scientific">Polytolypa hystricis (strain UAMH7299)</name>
    <dbReference type="NCBI Taxonomy" id="1447883"/>
    <lineage>
        <taxon>Eukaryota</taxon>
        <taxon>Fungi</taxon>
        <taxon>Dikarya</taxon>
        <taxon>Ascomycota</taxon>
        <taxon>Pezizomycotina</taxon>
        <taxon>Eurotiomycetes</taxon>
        <taxon>Eurotiomycetidae</taxon>
        <taxon>Onygenales</taxon>
        <taxon>Onygenales incertae sedis</taxon>
        <taxon>Polytolypa</taxon>
    </lineage>
</organism>
<evidence type="ECO:0000256" key="6">
    <source>
        <dbReference type="ARBA" id="ARBA00023033"/>
    </source>
</evidence>
<keyword evidence="6" id="KW-0503">Monooxygenase</keyword>
<dbReference type="SUPFAM" id="SSF51905">
    <property type="entry name" value="FAD/NAD(P)-binding domain"/>
    <property type="match status" value="2"/>
</dbReference>
<feature type="compositionally biased region" description="Low complexity" evidence="7">
    <location>
        <begin position="8"/>
        <end position="20"/>
    </location>
</feature>
<evidence type="ECO:0000256" key="3">
    <source>
        <dbReference type="ARBA" id="ARBA00022827"/>
    </source>
</evidence>
<evidence type="ECO:0000256" key="5">
    <source>
        <dbReference type="ARBA" id="ARBA00023002"/>
    </source>
</evidence>
<evidence type="ECO:0000256" key="1">
    <source>
        <dbReference type="ARBA" id="ARBA00001974"/>
    </source>
</evidence>
<evidence type="ECO:0000256" key="4">
    <source>
        <dbReference type="ARBA" id="ARBA00022857"/>
    </source>
</evidence>
<dbReference type="GO" id="GO:0004497">
    <property type="term" value="F:monooxygenase activity"/>
    <property type="evidence" value="ECO:0007669"/>
    <property type="project" value="UniProtKB-KW"/>
</dbReference>
<dbReference type="OrthoDB" id="66881at2759"/>
<keyword evidence="4" id="KW-0521">NADP</keyword>
<evidence type="ECO:0000313" key="9">
    <source>
        <dbReference type="Proteomes" id="UP000224634"/>
    </source>
</evidence>
<feature type="region of interest" description="Disordered" evidence="7">
    <location>
        <begin position="1"/>
        <end position="20"/>
    </location>
</feature>
<keyword evidence="2" id="KW-0285">Flavoprotein</keyword>
<evidence type="ECO:0000256" key="7">
    <source>
        <dbReference type="SAM" id="MobiDB-lite"/>
    </source>
</evidence>
<dbReference type="Proteomes" id="UP000224634">
    <property type="component" value="Unassembled WGS sequence"/>
</dbReference>
<dbReference type="FunFam" id="3.50.50.60:FF:000228">
    <property type="entry name" value="FAD-containing monooxygenase EthA"/>
    <property type="match status" value="1"/>
</dbReference>
<dbReference type="Gene3D" id="3.50.50.60">
    <property type="entry name" value="FAD/NAD(P)-binding domain"/>
    <property type="match status" value="2"/>
</dbReference>
<keyword evidence="5" id="KW-0560">Oxidoreductase</keyword>
<sequence length="506" mass="56859">MPKPCGGSSPSAPEPSSSSSSSVLDFAIIGAGISGINFAYRIQSTLPLASYAILEGRDSIGGTWDLFRYPGVRSDSDLYTLGFVWRPWLEGCAIAEGDTILKYMRQAVREKGIDRHVRMGHKVLKARWTDKSQQWTLDVESNGELKHIHSRFLIFGTGYYDYKNPLCPPIPDLEQFTGEVVHPQFWPEDLNYAGKHVVVIGSGATAVTLLPNLAQKAGHVTMLQRSPSYIISADNKTELRLLRRFIPLLWIYQLLRWRQMAIMFLLVQFCDLFPNFAKRQLRTATEKVLPAHVPYDPHFKPRYKPWEQRLCVSPNGDFFDALRSRKASVSTGHIQGIKDRAIILESGEQIEDVDVIITATGLRMMFAGDIEVSVNGKTVNLAEKFLWKGCMFQDMPNACLVVGYTNASWTLGADATAILFCRLVQQMQRLGSASARPHLDAKQQSVMKSVPVIDLSSTYVQKARDSIPKAGDRGVWKPKYNFLSNYWDARWGDIMTGLRFSPKANS</sequence>
<dbReference type="AlphaFoldDB" id="A0A2B7XYS4"/>
<dbReference type="PANTHER" id="PTHR43872:SF1">
    <property type="entry name" value="MONOOXYGENASE, PUTATIVE (AFU_ORTHOLOGUE AFUA_8G02570)-RELATED"/>
    <property type="match status" value="1"/>
</dbReference>
<dbReference type="InterPro" id="IPR036188">
    <property type="entry name" value="FAD/NAD-bd_sf"/>
</dbReference>
<evidence type="ECO:0000256" key="2">
    <source>
        <dbReference type="ARBA" id="ARBA00022630"/>
    </source>
</evidence>
<dbReference type="Pfam" id="PF13738">
    <property type="entry name" value="Pyr_redox_3"/>
    <property type="match status" value="1"/>
</dbReference>
<dbReference type="EMBL" id="PDNA01000094">
    <property type="protein sequence ID" value="PGH14356.1"/>
    <property type="molecule type" value="Genomic_DNA"/>
</dbReference>
<dbReference type="PANTHER" id="PTHR43872">
    <property type="entry name" value="MONOOXYGENASE, PUTATIVE (AFU_ORTHOLOGUE AFUA_8G02570)-RELATED"/>
    <property type="match status" value="1"/>
</dbReference>
<reference evidence="8 9" key="1">
    <citation type="submission" date="2017-10" db="EMBL/GenBank/DDBJ databases">
        <title>Comparative genomics in systemic dimorphic fungi from Ajellomycetaceae.</title>
        <authorList>
            <person name="Munoz J.F."/>
            <person name="Mcewen J.G."/>
            <person name="Clay O.K."/>
            <person name="Cuomo C.A."/>
        </authorList>
    </citation>
    <scope>NUCLEOTIDE SEQUENCE [LARGE SCALE GENOMIC DNA]</scope>
    <source>
        <strain evidence="8 9">UAMH7299</strain>
    </source>
</reference>
<dbReference type="InterPro" id="IPR051820">
    <property type="entry name" value="FAD-binding_MO"/>
</dbReference>
<gene>
    <name evidence="8" type="ORF">AJ80_05946</name>
</gene>
<keyword evidence="3" id="KW-0274">FAD</keyword>
<protein>
    <recommendedName>
        <fullName evidence="10">FAD/NAD(P)-binding domain-containing protein</fullName>
    </recommendedName>
</protein>
<accession>A0A2B7XYS4</accession>
<keyword evidence="9" id="KW-1185">Reference proteome</keyword>